<evidence type="ECO:0000256" key="1">
    <source>
        <dbReference type="SAM" id="MobiDB-lite"/>
    </source>
</evidence>
<evidence type="ECO:0000313" key="3">
    <source>
        <dbReference type="Proteomes" id="UP000178432"/>
    </source>
</evidence>
<dbReference type="Proteomes" id="UP000178432">
    <property type="component" value="Unassembled WGS sequence"/>
</dbReference>
<comment type="caution">
    <text evidence="2">The sequence shown here is derived from an EMBL/GenBank/DDBJ whole genome shotgun (WGS) entry which is preliminary data.</text>
</comment>
<evidence type="ECO:0000313" key="2">
    <source>
        <dbReference type="EMBL" id="OGY46368.1"/>
    </source>
</evidence>
<sequence length="99" mass="11322">MPKEQSPESRPREERQEELVERASDILAQAQTEAKMRPTTDSEGKKSIPTSLEIGKQMDQELNRLRAELFPEIEGTDWQKLKDEIGEKLLAKTAEKIDA</sequence>
<gene>
    <name evidence="2" type="ORF">A2663_02415</name>
</gene>
<dbReference type="AlphaFoldDB" id="A0A1G1Y235"/>
<dbReference type="EMBL" id="MHIF01000062">
    <property type="protein sequence ID" value="OGY46368.1"/>
    <property type="molecule type" value="Genomic_DNA"/>
</dbReference>
<feature type="region of interest" description="Disordered" evidence="1">
    <location>
        <begin position="27"/>
        <end position="51"/>
    </location>
</feature>
<accession>A0A1G1Y235</accession>
<protein>
    <submittedName>
        <fullName evidence="2">Uncharacterized protein</fullName>
    </submittedName>
</protein>
<reference evidence="2 3" key="1">
    <citation type="journal article" date="2016" name="Nat. Commun.">
        <title>Thousands of microbial genomes shed light on interconnected biogeochemical processes in an aquifer system.</title>
        <authorList>
            <person name="Anantharaman K."/>
            <person name="Brown C.T."/>
            <person name="Hug L.A."/>
            <person name="Sharon I."/>
            <person name="Castelle C.J."/>
            <person name="Probst A.J."/>
            <person name="Thomas B.C."/>
            <person name="Singh A."/>
            <person name="Wilkins M.J."/>
            <person name="Karaoz U."/>
            <person name="Brodie E.L."/>
            <person name="Williams K.H."/>
            <person name="Hubbard S.S."/>
            <person name="Banfield J.F."/>
        </authorList>
    </citation>
    <scope>NUCLEOTIDE SEQUENCE [LARGE SCALE GENOMIC DNA]</scope>
</reference>
<organism evidence="2 3">
    <name type="scientific">Candidatus Buchananbacteria bacterium RIFCSPHIGHO2_01_FULL_46_12</name>
    <dbReference type="NCBI Taxonomy" id="1797536"/>
    <lineage>
        <taxon>Bacteria</taxon>
        <taxon>Candidatus Buchananiibacteriota</taxon>
    </lineage>
</organism>
<feature type="region of interest" description="Disordered" evidence="1">
    <location>
        <begin position="1"/>
        <end position="20"/>
    </location>
</feature>
<name>A0A1G1Y235_9BACT</name>
<proteinExistence type="predicted"/>
<feature type="compositionally biased region" description="Basic and acidic residues" evidence="1">
    <location>
        <begin position="34"/>
        <end position="46"/>
    </location>
</feature>